<dbReference type="Proteomes" id="UP000281431">
    <property type="component" value="Unassembled WGS sequence"/>
</dbReference>
<dbReference type="AlphaFoldDB" id="A0A3N6MPT4"/>
<proteinExistence type="predicted"/>
<name>A0A3N6MPT4_NATCH</name>
<evidence type="ECO:0000313" key="1">
    <source>
        <dbReference type="EMBL" id="RQG98191.1"/>
    </source>
</evidence>
<comment type="caution">
    <text evidence="1">The sequence shown here is derived from an EMBL/GenBank/DDBJ whole genome shotgun (WGS) entry which is preliminary data.</text>
</comment>
<protein>
    <submittedName>
        <fullName evidence="1">Uncharacterized protein</fullName>
    </submittedName>
</protein>
<keyword evidence="2" id="KW-1185">Reference proteome</keyword>
<evidence type="ECO:0000313" key="2">
    <source>
        <dbReference type="Proteomes" id="UP000281431"/>
    </source>
</evidence>
<accession>A0A3N6MPT4</accession>
<sequence length="72" mass="8177">MELTDREHEVVTNVCGDEMPTDLREIETDQLVAMHDRVTQGVQLSYDDDDVESLGILLPLEGKITNVLHDRL</sequence>
<dbReference type="EMBL" id="REFZ01000017">
    <property type="protein sequence ID" value="RQG98191.1"/>
    <property type="molecule type" value="Genomic_DNA"/>
</dbReference>
<reference evidence="1 2" key="1">
    <citation type="submission" date="2018-10" db="EMBL/GenBank/DDBJ databases">
        <title>Natrarchaeobius chitinivorans gen. nov., sp. nov., and Natrarchaeobius haloalkaliphilus sp. nov., alkaliphilic, chitin-utilizing haloarchaea from hypersaline alkaline lakes.</title>
        <authorList>
            <person name="Sorokin D.Y."/>
            <person name="Elcheninov A.G."/>
            <person name="Kostrikina N.A."/>
            <person name="Bale N.J."/>
            <person name="Sinninghe Damste J.S."/>
            <person name="Khijniak T.V."/>
            <person name="Kublanov I.V."/>
            <person name="Toshchakov S.V."/>
        </authorList>
    </citation>
    <scope>NUCLEOTIDE SEQUENCE [LARGE SCALE GENOMIC DNA]</scope>
    <source>
        <strain evidence="1 2">AArcht7</strain>
    </source>
</reference>
<dbReference type="OrthoDB" id="350197at2157"/>
<organism evidence="1 2">
    <name type="scientific">Natrarchaeobius chitinivorans</name>
    <dbReference type="NCBI Taxonomy" id="1679083"/>
    <lineage>
        <taxon>Archaea</taxon>
        <taxon>Methanobacteriati</taxon>
        <taxon>Methanobacteriota</taxon>
        <taxon>Stenosarchaea group</taxon>
        <taxon>Halobacteria</taxon>
        <taxon>Halobacteriales</taxon>
        <taxon>Natrialbaceae</taxon>
        <taxon>Natrarchaeobius</taxon>
    </lineage>
</organism>
<gene>
    <name evidence="1" type="ORF">EA472_18685</name>
</gene>